<proteinExistence type="predicted"/>
<keyword evidence="1" id="KW-1015">Disulfide bond</keyword>
<dbReference type="AlphaFoldDB" id="A0A1I7X9A5"/>
<evidence type="ECO:0000313" key="4">
    <source>
        <dbReference type="Proteomes" id="UP000095283"/>
    </source>
</evidence>
<feature type="domain" description="CUB" evidence="3">
    <location>
        <begin position="91"/>
        <end position="150"/>
    </location>
</feature>
<dbReference type="InterPro" id="IPR035914">
    <property type="entry name" value="Sperma_CUB_dom_sf"/>
</dbReference>
<evidence type="ECO:0000259" key="3">
    <source>
        <dbReference type="PROSITE" id="PS01180"/>
    </source>
</evidence>
<dbReference type="SUPFAM" id="SSF49854">
    <property type="entry name" value="Spermadhesin, CUB domain"/>
    <property type="match status" value="1"/>
</dbReference>
<dbReference type="Gene3D" id="2.60.120.290">
    <property type="entry name" value="Spermadhesin, CUB domain"/>
    <property type="match status" value="1"/>
</dbReference>
<reference evidence="5" key="1">
    <citation type="submission" date="2016-11" db="UniProtKB">
        <authorList>
            <consortium name="WormBaseParasite"/>
        </authorList>
    </citation>
    <scope>IDENTIFICATION</scope>
</reference>
<protein>
    <submittedName>
        <fullName evidence="5">CUB domain-containing protein</fullName>
    </submittedName>
</protein>
<evidence type="ECO:0000256" key="2">
    <source>
        <dbReference type="PROSITE-ProRule" id="PRU00059"/>
    </source>
</evidence>
<dbReference type="WBParaSite" id="Hba_14079">
    <property type="protein sequence ID" value="Hba_14079"/>
    <property type="gene ID" value="Hba_14079"/>
</dbReference>
<sequence length="150" mass="16500">MVLLITFVQFSDMSNTEAGSTDCTRTAGNLTLFDGPGDNSPVFSTFCGEASSPKAPIINEPITMTTSDAMLKFKGTKGSFTINWELKKRDCGYRTNLPEGSLLVPMHHLDTSCEWFISAPFDKFIEIDIPSVEMTSGDQLNCTINQLEVE</sequence>
<comment type="caution">
    <text evidence="2">Lacks conserved residue(s) required for the propagation of feature annotation.</text>
</comment>
<dbReference type="PROSITE" id="PS01180">
    <property type="entry name" value="CUB"/>
    <property type="match status" value="1"/>
</dbReference>
<name>A0A1I7X9A5_HETBA</name>
<evidence type="ECO:0000256" key="1">
    <source>
        <dbReference type="ARBA" id="ARBA00023157"/>
    </source>
</evidence>
<organism evidence="4 5">
    <name type="scientific">Heterorhabditis bacteriophora</name>
    <name type="common">Entomopathogenic nematode worm</name>
    <dbReference type="NCBI Taxonomy" id="37862"/>
    <lineage>
        <taxon>Eukaryota</taxon>
        <taxon>Metazoa</taxon>
        <taxon>Ecdysozoa</taxon>
        <taxon>Nematoda</taxon>
        <taxon>Chromadorea</taxon>
        <taxon>Rhabditida</taxon>
        <taxon>Rhabditina</taxon>
        <taxon>Rhabditomorpha</taxon>
        <taxon>Strongyloidea</taxon>
        <taxon>Heterorhabditidae</taxon>
        <taxon>Heterorhabditis</taxon>
    </lineage>
</organism>
<accession>A0A1I7X9A5</accession>
<evidence type="ECO:0000313" key="5">
    <source>
        <dbReference type="WBParaSite" id="Hba_14079"/>
    </source>
</evidence>
<keyword evidence="4" id="KW-1185">Reference proteome</keyword>
<dbReference type="Proteomes" id="UP000095283">
    <property type="component" value="Unplaced"/>
</dbReference>
<dbReference type="InterPro" id="IPR000859">
    <property type="entry name" value="CUB_dom"/>
</dbReference>